<dbReference type="OrthoDB" id="5835829at2759"/>
<comment type="pathway">
    <text evidence="1">Secondary metabolite biosynthesis; terpenoid biosynthesis.</text>
</comment>
<organism evidence="6 7">
    <name type="scientific">Carnegiea gigantea</name>
    <dbReference type="NCBI Taxonomy" id="171969"/>
    <lineage>
        <taxon>Eukaryota</taxon>
        <taxon>Viridiplantae</taxon>
        <taxon>Streptophyta</taxon>
        <taxon>Embryophyta</taxon>
        <taxon>Tracheophyta</taxon>
        <taxon>Spermatophyta</taxon>
        <taxon>Magnoliopsida</taxon>
        <taxon>eudicotyledons</taxon>
        <taxon>Gunneridae</taxon>
        <taxon>Pentapetalae</taxon>
        <taxon>Caryophyllales</taxon>
        <taxon>Cactineae</taxon>
        <taxon>Cactaceae</taxon>
        <taxon>Cactoideae</taxon>
        <taxon>Echinocereeae</taxon>
        <taxon>Carnegiea</taxon>
    </lineage>
</organism>
<dbReference type="AlphaFoldDB" id="A0A9Q1GPS0"/>
<dbReference type="PANTHER" id="PTHR48049:SF34">
    <property type="entry name" value="UDP-GLYCOSYLTRANSFERASE 79B30-LIKE"/>
    <property type="match status" value="1"/>
</dbReference>
<dbReference type="PANTHER" id="PTHR48049">
    <property type="entry name" value="GLYCOSYLTRANSFERASE"/>
    <property type="match status" value="1"/>
</dbReference>
<reference evidence="6" key="1">
    <citation type="submission" date="2022-04" db="EMBL/GenBank/DDBJ databases">
        <title>Carnegiea gigantea Genome sequencing and assembly v2.</title>
        <authorList>
            <person name="Copetti D."/>
            <person name="Sanderson M.J."/>
            <person name="Burquez A."/>
            <person name="Wojciechowski M.F."/>
        </authorList>
    </citation>
    <scope>NUCLEOTIDE SEQUENCE</scope>
    <source>
        <strain evidence="6">SGP5-SGP5p</strain>
        <tissue evidence="6">Aerial part</tissue>
    </source>
</reference>
<dbReference type="CDD" id="cd03784">
    <property type="entry name" value="GT1_Gtf-like"/>
    <property type="match status" value="1"/>
</dbReference>
<accession>A0A9Q1GPS0</accession>
<comment type="caution">
    <text evidence="6">The sequence shown here is derived from an EMBL/GenBank/DDBJ whole genome shotgun (WGS) entry which is preliminary data.</text>
</comment>
<dbReference type="PROSITE" id="PS00375">
    <property type="entry name" value="UDPGT"/>
    <property type="match status" value="1"/>
</dbReference>
<evidence type="ECO:0000313" key="7">
    <source>
        <dbReference type="Proteomes" id="UP001153076"/>
    </source>
</evidence>
<keyword evidence="3 4" id="KW-0808">Transferase</keyword>
<keyword evidence="4" id="KW-0328">Glycosyltransferase</keyword>
<dbReference type="FunFam" id="3.40.50.2000:FF:000087">
    <property type="entry name" value="Glycosyltransferase"/>
    <property type="match status" value="1"/>
</dbReference>
<sequence length="477" mass="53162">MSENNHKPLHIAMFPWFAFGHITSFLHLANKLADQGHRISFILPPKTQAQMLSYNHHPHLISFIPITLPPVDGLPTWAETTADVPATSRPLIMTAMDRTQDMIESLLSSLNLDFIFFDFTEWIPGLARKYRVKSVFYATVYVVTVAYLTPQARNLPVNGLMEENLAGPPPGFPCPSIGLRAHEAQYMANASGVKFGGEISLLERAAIAFRECDAMGIKSCREMEGPYCDYVIEHYGKPLLLAGPVVPKLPDSKLDEQLEAWLKSFSEGCIVYCALGSECFLKKDQFQELVLGLELTVRHSEFLQILILGYMRTIGMPFLAALKLPIDCPTMESALPYGFTERTKGRAIIHGGWVQQQLILNHPSVGCFVTHCGAGSLSEGLVSHCQLVMLPQAVDQFLNARMMSQDLKVGVEVEEREGGLITREAVRDAILLVMQEGSAMGREVRENHAKMREFLVQGGVEDSYISRFVQSLYDLRG</sequence>
<evidence type="ECO:0000256" key="4">
    <source>
        <dbReference type="RuleBase" id="RU003718"/>
    </source>
</evidence>
<protein>
    <recommendedName>
        <fullName evidence="5">Glycosyltransferase</fullName>
        <ecNumber evidence="5">2.4.1.-</ecNumber>
    </recommendedName>
</protein>
<dbReference type="EMBL" id="JAKOGI010001633">
    <property type="protein sequence ID" value="KAJ8424631.1"/>
    <property type="molecule type" value="Genomic_DNA"/>
</dbReference>
<evidence type="ECO:0000256" key="5">
    <source>
        <dbReference type="RuleBase" id="RU362057"/>
    </source>
</evidence>
<dbReference type="FunFam" id="3.40.50.2000:FF:000037">
    <property type="entry name" value="Glycosyltransferase"/>
    <property type="match status" value="1"/>
</dbReference>
<comment type="similarity">
    <text evidence="2 4">Belongs to the UDP-glycosyltransferase family.</text>
</comment>
<evidence type="ECO:0000256" key="2">
    <source>
        <dbReference type="ARBA" id="ARBA00009995"/>
    </source>
</evidence>
<name>A0A9Q1GPS0_9CARY</name>
<dbReference type="EC" id="2.4.1.-" evidence="5"/>
<dbReference type="InterPro" id="IPR002213">
    <property type="entry name" value="UDP_glucos_trans"/>
</dbReference>
<dbReference type="SUPFAM" id="SSF53756">
    <property type="entry name" value="UDP-Glycosyltransferase/glycogen phosphorylase"/>
    <property type="match status" value="1"/>
</dbReference>
<dbReference type="InterPro" id="IPR050481">
    <property type="entry name" value="UDP-glycosyltransf_plant"/>
</dbReference>
<dbReference type="Gene3D" id="3.40.50.2000">
    <property type="entry name" value="Glycogen Phosphorylase B"/>
    <property type="match status" value="2"/>
</dbReference>
<proteinExistence type="inferred from homology"/>
<gene>
    <name evidence="6" type="ORF">Cgig2_032811</name>
</gene>
<evidence type="ECO:0000256" key="3">
    <source>
        <dbReference type="ARBA" id="ARBA00022679"/>
    </source>
</evidence>
<dbReference type="GO" id="GO:0035251">
    <property type="term" value="F:UDP-glucosyltransferase activity"/>
    <property type="evidence" value="ECO:0007669"/>
    <property type="project" value="InterPro"/>
</dbReference>
<dbReference type="Proteomes" id="UP001153076">
    <property type="component" value="Unassembled WGS sequence"/>
</dbReference>
<dbReference type="InterPro" id="IPR035595">
    <property type="entry name" value="UDP_glycos_trans_CS"/>
</dbReference>
<evidence type="ECO:0000313" key="6">
    <source>
        <dbReference type="EMBL" id="KAJ8424631.1"/>
    </source>
</evidence>
<keyword evidence="7" id="KW-1185">Reference proteome</keyword>
<dbReference type="Pfam" id="PF00201">
    <property type="entry name" value="UDPGT"/>
    <property type="match status" value="1"/>
</dbReference>
<evidence type="ECO:0000256" key="1">
    <source>
        <dbReference type="ARBA" id="ARBA00004721"/>
    </source>
</evidence>